<sequence length="51" mass="5277">MKQTLALIFTVLGAAPALAHAEGSFHTHGAELFLLLAVLVVLAGAAFKSMK</sequence>
<protein>
    <submittedName>
        <fullName evidence="3">Uncharacterized protein</fullName>
    </submittedName>
</protein>
<name>A0A0P1EP98_9RHOB</name>
<keyword evidence="1" id="KW-0472">Membrane</keyword>
<dbReference type="EMBL" id="CYPW01000010">
    <property type="protein sequence ID" value="CUH51974.1"/>
    <property type="molecule type" value="Genomic_DNA"/>
</dbReference>
<keyword evidence="1" id="KW-1133">Transmembrane helix</keyword>
<evidence type="ECO:0000256" key="1">
    <source>
        <dbReference type="SAM" id="Phobius"/>
    </source>
</evidence>
<evidence type="ECO:0000313" key="4">
    <source>
        <dbReference type="Proteomes" id="UP000054823"/>
    </source>
</evidence>
<evidence type="ECO:0000313" key="3">
    <source>
        <dbReference type="EMBL" id="CUH51974.1"/>
    </source>
</evidence>
<feature type="transmembrane region" description="Helical" evidence="1">
    <location>
        <begin position="29"/>
        <end position="47"/>
    </location>
</feature>
<feature type="signal peptide" evidence="2">
    <location>
        <begin position="1"/>
        <end position="21"/>
    </location>
</feature>
<keyword evidence="1" id="KW-0812">Transmembrane</keyword>
<organism evidence="3 4">
    <name type="scientific">Shimia marina</name>
    <dbReference type="NCBI Taxonomy" id="321267"/>
    <lineage>
        <taxon>Bacteria</taxon>
        <taxon>Pseudomonadati</taxon>
        <taxon>Pseudomonadota</taxon>
        <taxon>Alphaproteobacteria</taxon>
        <taxon>Rhodobacterales</taxon>
        <taxon>Roseobacteraceae</taxon>
    </lineage>
</organism>
<dbReference type="RefSeq" id="WP_158500673.1">
    <property type="nucleotide sequence ID" value="NZ_CYPW01000010.1"/>
</dbReference>
<dbReference type="AlphaFoldDB" id="A0A0P1EP98"/>
<gene>
    <name evidence="3" type="ORF">SHM7688_01414</name>
</gene>
<keyword evidence="4" id="KW-1185">Reference proteome</keyword>
<accession>A0A0P1EP98</accession>
<reference evidence="3 4" key="1">
    <citation type="submission" date="2015-09" db="EMBL/GenBank/DDBJ databases">
        <authorList>
            <consortium name="Swine Surveillance"/>
        </authorList>
    </citation>
    <scope>NUCLEOTIDE SEQUENCE [LARGE SCALE GENOMIC DNA]</scope>
    <source>
        <strain evidence="3 4">CECT 7688</strain>
    </source>
</reference>
<dbReference type="Proteomes" id="UP000054823">
    <property type="component" value="Unassembled WGS sequence"/>
</dbReference>
<dbReference type="STRING" id="321267.SHM7688_01414"/>
<proteinExistence type="predicted"/>
<evidence type="ECO:0000256" key="2">
    <source>
        <dbReference type="SAM" id="SignalP"/>
    </source>
</evidence>
<feature type="chain" id="PRO_5006061762" evidence="2">
    <location>
        <begin position="22"/>
        <end position="51"/>
    </location>
</feature>
<keyword evidence="2" id="KW-0732">Signal</keyword>